<feature type="transmembrane region" description="Helical" evidence="1">
    <location>
        <begin position="6"/>
        <end position="26"/>
    </location>
</feature>
<dbReference type="Proteomes" id="UP001519272">
    <property type="component" value="Unassembled WGS sequence"/>
</dbReference>
<evidence type="ECO:0000313" key="2">
    <source>
        <dbReference type="EMBL" id="MBP1904697.1"/>
    </source>
</evidence>
<evidence type="ECO:0000256" key="1">
    <source>
        <dbReference type="SAM" id="Phobius"/>
    </source>
</evidence>
<feature type="transmembrane region" description="Helical" evidence="1">
    <location>
        <begin position="129"/>
        <end position="148"/>
    </location>
</feature>
<protein>
    <submittedName>
        <fullName evidence="2">Uncharacterized protein</fullName>
    </submittedName>
</protein>
<reference evidence="2 3" key="1">
    <citation type="submission" date="2021-03" db="EMBL/GenBank/DDBJ databases">
        <title>Genomic Encyclopedia of Type Strains, Phase IV (KMG-IV): sequencing the most valuable type-strain genomes for metagenomic binning, comparative biology and taxonomic classification.</title>
        <authorList>
            <person name="Goeker M."/>
        </authorList>
    </citation>
    <scope>NUCLEOTIDE SEQUENCE [LARGE SCALE GENOMIC DNA]</scope>
    <source>
        <strain evidence="2 3">DSM 14349</strain>
    </source>
</reference>
<accession>A0ABS4FQ40</accession>
<evidence type="ECO:0000313" key="3">
    <source>
        <dbReference type="Proteomes" id="UP001519272"/>
    </source>
</evidence>
<keyword evidence="1" id="KW-1133">Transmembrane helix</keyword>
<dbReference type="RefSeq" id="WP_210088362.1">
    <property type="nucleotide sequence ID" value="NZ_JAGGKG010000004.1"/>
</dbReference>
<keyword evidence="3" id="KW-1185">Reference proteome</keyword>
<sequence length="156" mass="17745">MGHFGFSYIGLLFLLMLFIPNIIYASDKSAPKPTLDENKVLVWLERIGQALVTTIVLIFSDFNVQGWSLWTIWLVVAVIFMLMYELWWICYFRSSKTLADFYSSYAGIPVAGATLPIIAFFLLGIYGQVVWLIFAVIILGIGHIGIHIEHRKALKL</sequence>
<keyword evidence="1" id="KW-0472">Membrane</keyword>
<proteinExistence type="predicted"/>
<organism evidence="2 3">
    <name type="scientific">Paenibacillus turicensis</name>
    <dbReference type="NCBI Taxonomy" id="160487"/>
    <lineage>
        <taxon>Bacteria</taxon>
        <taxon>Bacillati</taxon>
        <taxon>Bacillota</taxon>
        <taxon>Bacilli</taxon>
        <taxon>Bacillales</taxon>
        <taxon>Paenibacillaceae</taxon>
        <taxon>Paenibacillus</taxon>
    </lineage>
</organism>
<name>A0ABS4FQ40_9BACL</name>
<feature type="transmembrane region" description="Helical" evidence="1">
    <location>
        <begin position="70"/>
        <end position="90"/>
    </location>
</feature>
<feature type="transmembrane region" description="Helical" evidence="1">
    <location>
        <begin position="102"/>
        <end position="123"/>
    </location>
</feature>
<gene>
    <name evidence="2" type="ORF">J2Z32_001320</name>
</gene>
<dbReference type="EMBL" id="JAGGKG010000004">
    <property type="protein sequence ID" value="MBP1904697.1"/>
    <property type="molecule type" value="Genomic_DNA"/>
</dbReference>
<comment type="caution">
    <text evidence="2">The sequence shown here is derived from an EMBL/GenBank/DDBJ whole genome shotgun (WGS) entry which is preliminary data.</text>
</comment>
<keyword evidence="1" id="KW-0812">Transmembrane</keyword>